<organism evidence="3 4">
    <name type="scientific">Aliidiomarina shirensis</name>
    <dbReference type="NCBI Taxonomy" id="1048642"/>
    <lineage>
        <taxon>Bacteria</taxon>
        <taxon>Pseudomonadati</taxon>
        <taxon>Pseudomonadota</taxon>
        <taxon>Gammaproteobacteria</taxon>
        <taxon>Alteromonadales</taxon>
        <taxon>Idiomarinaceae</taxon>
        <taxon>Aliidiomarina</taxon>
    </lineage>
</organism>
<dbReference type="Gene3D" id="3.90.105.50">
    <property type="match status" value="1"/>
</dbReference>
<keyword evidence="4" id="KW-1185">Reference proteome</keyword>
<dbReference type="InterPro" id="IPR038148">
    <property type="entry name" value="Tn1545/Tn916_Xis"/>
</dbReference>
<dbReference type="InterPro" id="IPR010093">
    <property type="entry name" value="SinI_DNA-bd"/>
</dbReference>
<dbReference type="EMBL" id="PIPP01000002">
    <property type="protein sequence ID" value="RUO37763.1"/>
    <property type="molecule type" value="Genomic_DNA"/>
</dbReference>
<reference evidence="4" key="1">
    <citation type="journal article" date="2018" name="Front. Microbiol.">
        <title>Genome-Based Analysis Reveals the Taxonomy and Diversity of the Family Idiomarinaceae.</title>
        <authorList>
            <person name="Liu Y."/>
            <person name="Lai Q."/>
            <person name="Shao Z."/>
        </authorList>
    </citation>
    <scope>NUCLEOTIDE SEQUENCE [LARGE SCALE GENOMIC DNA]</scope>
    <source>
        <strain evidence="4">AIS</strain>
    </source>
</reference>
<dbReference type="SUPFAM" id="SSF46955">
    <property type="entry name" value="Putative DNA-binding domain"/>
    <property type="match status" value="1"/>
</dbReference>
<dbReference type="NCBIfam" id="TIGR01764">
    <property type="entry name" value="excise"/>
    <property type="match status" value="1"/>
</dbReference>
<dbReference type="AlphaFoldDB" id="A0A432WVG9"/>
<sequence>MSVNHTTMSGHRSRHSHDTEQSLLSIKEAAEVAGITERTINRLIASHEIQSMKSGKRRLIWRESLLTWKRHRRRRLSGHCPDMGHDVVKAIEELKELILKAIELYQPDSFRKLQHKHFAQESSREQK</sequence>
<proteinExistence type="predicted"/>
<dbReference type="RefSeq" id="WP_126807266.1">
    <property type="nucleotide sequence ID" value="NZ_PIPP01000002.1"/>
</dbReference>
<evidence type="ECO:0000259" key="2">
    <source>
        <dbReference type="Pfam" id="PF12728"/>
    </source>
</evidence>
<feature type="region of interest" description="Disordered" evidence="1">
    <location>
        <begin position="1"/>
        <end position="21"/>
    </location>
</feature>
<dbReference type="OrthoDB" id="9949212at2"/>
<name>A0A432WVG9_9GAMM</name>
<feature type="domain" description="Helix-turn-helix" evidence="2">
    <location>
        <begin position="23"/>
        <end position="72"/>
    </location>
</feature>
<dbReference type="Pfam" id="PF12728">
    <property type="entry name" value="HTH_17"/>
    <property type="match status" value="1"/>
</dbReference>
<accession>A0A432WVG9</accession>
<dbReference type="Proteomes" id="UP000286934">
    <property type="component" value="Unassembled WGS sequence"/>
</dbReference>
<dbReference type="InterPro" id="IPR041657">
    <property type="entry name" value="HTH_17"/>
</dbReference>
<evidence type="ECO:0000313" key="3">
    <source>
        <dbReference type="EMBL" id="RUO37763.1"/>
    </source>
</evidence>
<dbReference type="InterPro" id="IPR009061">
    <property type="entry name" value="DNA-bd_dom_put_sf"/>
</dbReference>
<dbReference type="GO" id="GO:0003677">
    <property type="term" value="F:DNA binding"/>
    <property type="evidence" value="ECO:0007669"/>
    <property type="project" value="InterPro"/>
</dbReference>
<comment type="caution">
    <text evidence="3">The sequence shown here is derived from an EMBL/GenBank/DDBJ whole genome shotgun (WGS) entry which is preliminary data.</text>
</comment>
<feature type="compositionally biased region" description="Polar residues" evidence="1">
    <location>
        <begin position="1"/>
        <end position="10"/>
    </location>
</feature>
<gene>
    <name evidence="3" type="ORF">CWE13_07405</name>
</gene>
<protein>
    <recommendedName>
        <fullName evidence="2">Helix-turn-helix domain-containing protein</fullName>
    </recommendedName>
</protein>
<evidence type="ECO:0000256" key="1">
    <source>
        <dbReference type="SAM" id="MobiDB-lite"/>
    </source>
</evidence>
<evidence type="ECO:0000313" key="4">
    <source>
        <dbReference type="Proteomes" id="UP000286934"/>
    </source>
</evidence>